<feature type="compositionally biased region" description="Basic and acidic residues" evidence="1">
    <location>
        <begin position="213"/>
        <end position="226"/>
    </location>
</feature>
<reference evidence="2 3" key="1">
    <citation type="submission" date="2024-02" db="EMBL/GenBank/DDBJ databases">
        <authorList>
            <person name="Chen Y."/>
            <person name="Shah S."/>
            <person name="Dougan E. K."/>
            <person name="Thang M."/>
            <person name="Chan C."/>
        </authorList>
    </citation>
    <scope>NUCLEOTIDE SEQUENCE [LARGE SCALE GENOMIC DNA]</scope>
</reference>
<protein>
    <submittedName>
        <fullName evidence="2">Uncharacterized protein</fullName>
    </submittedName>
</protein>
<dbReference type="Proteomes" id="UP001642484">
    <property type="component" value="Unassembled WGS sequence"/>
</dbReference>
<feature type="compositionally biased region" description="Basic residues" evidence="1">
    <location>
        <begin position="500"/>
        <end position="513"/>
    </location>
</feature>
<sequence>MDVFLRLDAIMQGRLLLKQADGPTSKEDKVAMAKEEMESLKRLLSALRYLYRNGSSAARRANAASESSTEEEAEDAAGSSAAEFEEFQGSPCDSDEENSDGANDDSDDAIDNDDTKATSENEHMEESGASDVKMKRVSLGSSTDVPDENQNDEEASSQASDVDSEATLMLPGLGSSDEEVSERKPRAKKPKNKKAKKAAKASFRRGSHKAKAVKAESDGESSFKEPPEVYGKYSLKDIPHQARPQAGRIHKGQHSYTVERVVIDPKGTECNVLIDVLLRNQAYCVKKPTEYGRKGQAGEQWHAEVIAFIVTLIFAQRDLRFSSSTALDHLEAFAGFASFQGFDAQRPFGRALSKLRTKLQVRTQQEAKKAIKHNLKRSDRSLNYRASASWIKWANLEPVLELVLKRLKTGGTRIALQRFIFGSIEIFFGLQPIVLSMAKGAPSCRIRGKGGKADDTVPVRKSALKNPLRKPKESKEKPQPQKKSEKKNAKEERPPAKQKEHGKKQKAQKKTEKKVKDAKDGEEKTKKEKEKKEKCDAKGTADGKGPAKEKTEKAKEKKEVAKKKADEKKEKKGKERKQEKQAERKEKSQAKEKNEKPQKGAREQETSKKAEKQKEKGKKSKQEDEEVKHKRREKQEEDGKKKKAKKQKDQKSDATSPATTAPYTPVRGNKALADSQVSATASEPPSASVFQDLADFEEAKKNAQKKGVSLEDYLAGLSSLELEEVLESHMKQLCAETNQKTEDDEDEGAADGDDSMNEEEDGEEEEEEEEESEEDDEEKGEGSEAEDCDEEDEDKEEKEEEEDNQKEEEMEEGIGGDEDAETEEDSSTSSDESSSGEDDDSEDERKDGSKCTAIVAVAKDAEKKSMDLANANSVTHKNEWNQFHRQCLNRKVFPAALASNFLDHKLDLFREWLKCGGEWKKVELNIERRVTESRKNKRKAKELVDRLRSKEMYEYDEDFEKDEDEPSSKFMVKGAHLHQGHALVFPMKYAISLKQLNYAGELVAGLLKFSDAMEKIYGEMSTLISSGVDEAKKYKSLMSTADSSSIAAVAELSRANVADMGKSVPQAVAALASLGSWGNNASNSERDMHRWVRNLYQFGLETYDVELELQAPNKTHLEKTTIPFVLPHELFHTIYEAGKFQVKTAAHKAVAEIVIWSMRHALTGVFPRLGSDCKLSRLLE</sequence>
<name>A0ABP0H6B7_9DINO</name>
<organism evidence="2 3">
    <name type="scientific">Durusdinium trenchii</name>
    <dbReference type="NCBI Taxonomy" id="1381693"/>
    <lineage>
        <taxon>Eukaryota</taxon>
        <taxon>Sar</taxon>
        <taxon>Alveolata</taxon>
        <taxon>Dinophyceae</taxon>
        <taxon>Suessiales</taxon>
        <taxon>Symbiodiniaceae</taxon>
        <taxon>Durusdinium</taxon>
    </lineage>
</organism>
<feature type="compositionally biased region" description="Basic and acidic residues" evidence="1">
    <location>
        <begin position="113"/>
        <end position="126"/>
    </location>
</feature>
<dbReference type="EMBL" id="CAXAMN010000003">
    <property type="protein sequence ID" value="CAK8985738.1"/>
    <property type="molecule type" value="Genomic_DNA"/>
</dbReference>
<feature type="compositionally biased region" description="Basic residues" evidence="1">
    <location>
        <begin position="185"/>
        <end position="212"/>
    </location>
</feature>
<feature type="region of interest" description="Disordered" evidence="1">
    <location>
        <begin position="446"/>
        <end position="687"/>
    </location>
</feature>
<evidence type="ECO:0000313" key="3">
    <source>
        <dbReference type="Proteomes" id="UP001642484"/>
    </source>
</evidence>
<feature type="region of interest" description="Disordered" evidence="1">
    <location>
        <begin position="55"/>
        <end position="226"/>
    </location>
</feature>
<comment type="caution">
    <text evidence="2">The sequence shown here is derived from an EMBL/GenBank/DDBJ whole genome shotgun (WGS) entry which is preliminary data.</text>
</comment>
<proteinExistence type="predicted"/>
<feature type="compositionally biased region" description="Basic and acidic residues" evidence="1">
    <location>
        <begin position="514"/>
        <end position="640"/>
    </location>
</feature>
<feature type="compositionally biased region" description="Basic and acidic residues" evidence="1">
    <location>
        <begin position="470"/>
        <end position="499"/>
    </location>
</feature>
<feature type="compositionally biased region" description="Low complexity" evidence="1">
    <location>
        <begin position="654"/>
        <end position="665"/>
    </location>
</feature>
<evidence type="ECO:0000256" key="1">
    <source>
        <dbReference type="SAM" id="MobiDB-lite"/>
    </source>
</evidence>
<feature type="compositionally biased region" description="Polar residues" evidence="1">
    <location>
        <begin position="675"/>
        <end position="687"/>
    </location>
</feature>
<accession>A0ABP0H6B7</accession>
<keyword evidence="3" id="KW-1185">Reference proteome</keyword>
<feature type="compositionally biased region" description="Acidic residues" evidence="1">
    <location>
        <begin position="742"/>
        <end position="826"/>
    </location>
</feature>
<feature type="compositionally biased region" description="Acidic residues" evidence="1">
    <location>
        <begin position="93"/>
        <end position="112"/>
    </location>
</feature>
<gene>
    <name evidence="2" type="ORF">CCMP2556_LOCUS242</name>
</gene>
<feature type="compositionally biased region" description="Acidic residues" evidence="1">
    <location>
        <begin position="145"/>
        <end position="155"/>
    </location>
</feature>
<feature type="compositionally biased region" description="Low complexity" evidence="1">
    <location>
        <begin position="55"/>
        <end position="67"/>
    </location>
</feature>
<evidence type="ECO:0000313" key="2">
    <source>
        <dbReference type="EMBL" id="CAK8985738.1"/>
    </source>
</evidence>
<feature type="region of interest" description="Disordered" evidence="1">
    <location>
        <begin position="733"/>
        <end position="851"/>
    </location>
</feature>